<dbReference type="Pfam" id="PF00535">
    <property type="entry name" value="Glycos_transf_2"/>
    <property type="match status" value="1"/>
</dbReference>
<dbReference type="SUPFAM" id="SSF53756">
    <property type="entry name" value="UDP-Glycosyltransferase/glycogen phosphorylase"/>
    <property type="match status" value="1"/>
</dbReference>
<dbReference type="Gene3D" id="3.40.50.2000">
    <property type="entry name" value="Glycogen Phosphorylase B"/>
    <property type="match status" value="1"/>
</dbReference>
<dbReference type="EMBL" id="FYEZ01000001">
    <property type="protein sequence ID" value="SNC65369.1"/>
    <property type="molecule type" value="Genomic_DNA"/>
</dbReference>
<reference evidence="3 4" key="1">
    <citation type="submission" date="2017-06" db="EMBL/GenBank/DDBJ databases">
        <authorList>
            <person name="Kim H.J."/>
            <person name="Triplett B.A."/>
        </authorList>
    </citation>
    <scope>NUCLEOTIDE SEQUENCE [LARGE SCALE GENOMIC DNA]</scope>
    <source>
        <strain evidence="3 4">DSM 22179</strain>
    </source>
</reference>
<feature type="compositionally biased region" description="Basic and acidic residues" evidence="1">
    <location>
        <begin position="24"/>
        <end position="34"/>
    </location>
</feature>
<accession>A0A212TH56</accession>
<keyword evidence="3" id="KW-0808">Transferase</keyword>
<dbReference type="OrthoDB" id="8549922at2"/>
<keyword evidence="4" id="KW-1185">Reference proteome</keyword>
<dbReference type="PANTHER" id="PTHR43685">
    <property type="entry name" value="GLYCOSYLTRANSFERASE"/>
    <property type="match status" value="1"/>
</dbReference>
<dbReference type="InterPro" id="IPR029044">
    <property type="entry name" value="Nucleotide-diphossugar_trans"/>
</dbReference>
<name>A0A212TH56_9MICO</name>
<dbReference type="RefSeq" id="WP_088818165.1">
    <property type="nucleotide sequence ID" value="NZ_FYEZ01000001.1"/>
</dbReference>
<dbReference type="InterPro" id="IPR001173">
    <property type="entry name" value="Glyco_trans_2-like"/>
</dbReference>
<feature type="domain" description="Glycosyltransferase 2-like" evidence="2">
    <location>
        <begin position="258"/>
        <end position="365"/>
    </location>
</feature>
<dbReference type="Proteomes" id="UP000198122">
    <property type="component" value="Unassembled WGS sequence"/>
</dbReference>
<evidence type="ECO:0000313" key="4">
    <source>
        <dbReference type="Proteomes" id="UP000198122"/>
    </source>
</evidence>
<protein>
    <submittedName>
        <fullName evidence="3">Glycosyltransferase involved in cell wall bisynthesis</fullName>
    </submittedName>
</protein>
<evidence type="ECO:0000256" key="1">
    <source>
        <dbReference type="SAM" id="MobiDB-lite"/>
    </source>
</evidence>
<dbReference type="Gene3D" id="3.90.550.10">
    <property type="entry name" value="Spore Coat Polysaccharide Biosynthesis Protein SpsA, Chain A"/>
    <property type="match status" value="1"/>
</dbReference>
<organism evidence="3 4">
    <name type="scientific">Kytococcus aerolatus</name>
    <dbReference type="NCBI Taxonomy" id="592308"/>
    <lineage>
        <taxon>Bacteria</taxon>
        <taxon>Bacillati</taxon>
        <taxon>Actinomycetota</taxon>
        <taxon>Actinomycetes</taxon>
        <taxon>Micrococcales</taxon>
        <taxon>Kytococcaceae</taxon>
        <taxon>Kytococcus</taxon>
    </lineage>
</organism>
<feature type="region of interest" description="Disordered" evidence="1">
    <location>
        <begin position="1"/>
        <end position="34"/>
    </location>
</feature>
<feature type="region of interest" description="Disordered" evidence="1">
    <location>
        <begin position="692"/>
        <end position="712"/>
    </location>
</feature>
<dbReference type="GO" id="GO:0016740">
    <property type="term" value="F:transferase activity"/>
    <property type="evidence" value="ECO:0007669"/>
    <property type="project" value="UniProtKB-KW"/>
</dbReference>
<dbReference type="Pfam" id="PF13692">
    <property type="entry name" value="Glyco_trans_1_4"/>
    <property type="match status" value="1"/>
</dbReference>
<dbReference type="CDD" id="cd00761">
    <property type="entry name" value="Glyco_tranf_GTA_type"/>
    <property type="match status" value="1"/>
</dbReference>
<evidence type="ECO:0000259" key="2">
    <source>
        <dbReference type="Pfam" id="PF00535"/>
    </source>
</evidence>
<gene>
    <name evidence="3" type="ORF">SAMN05445756_1311</name>
</gene>
<proteinExistence type="predicted"/>
<sequence>MTTEPAPGPAGSAPPPRTTDAQVDADHAAHASRHPERLVATLLRTRSVVGRRVLALLAGGPGTTPARLEELGRRLDRAEEALPEDAASLTAPDPALLCQYARVVALQTGTPADVSAALGLLDLADALSGGEHPTEETADLWAQLLVTRASAGDARRARQVLRRDRGTWEATLCTRTDLRNPHRAAELPAADAALWEKAFTRRLGAGRGSTVRLAAAEELFDPAFLARHGLDPEQVVRTPFDRLLGEGVGPVDHPYRVTVVMSTLDPGPELLVAARSLVSQTWQNWELLVVDDASTAPTPGVLEAVAELDARIRVIRKAVHGGTYRCRNTALRQATGDAVTFLDSDDWAHPDLLETGVRPLLEGRDRGPAIATRQRALRVTEELHVTRPGYPGAVPCAPSLMMPMVPGVSRIGFFDPVRKGADTEYARRLEAATGREVEQSPRILVLMRRRADSLSAGDFSRGWRHGARHEYQHGHAARHARIAAGEDPWLDPDGPRRTPAPLAWRTAVPVPGAPRPQLDLVLAGDWRRWGGPQRSMLEEIRAALGAGLRVGVLHLEALRFMRGVDDPLCAPLQELLDAGRVTRVHLDDAVEVDLLLLRYPPILQHPPLAPVAPDGSPATLRPRQVVVVANQAPCEADGSDQRYTVPTVETHARELFGTDPLWAPQGPVIRRLLAAETSALTPWDDPALVELPAGPARSPGRPLGDPPVVGRVSRDDRIKFPADLETLRTAYDHGPEVEVVMLGAEKQVRRLADRARADGRPVPAPSSRWTVLPQDALPVEELLATLDVFVYADHPGAHEAFGRTLLEAAAHGVPVVATPKHRPTFGDLFLYAEPHEMPAVVRRLLADPGLHRSRVEHQLAVVRERYSHASFVERVRSLLPRTPAGTDDPGAVDDAVDPSPVELRVAPTGAAGRPLEPTVLTGDLTCATVPLRRPADAERADALVAVGGPRAVQAALGAHADHLAAGRDEQEALAAAHRTPGVRALLLARDGELVALVPPATTWRALPGRAVHLTLPPAAPTEALVWRLADPAPAPVTVPAAPAPPGSTR</sequence>
<evidence type="ECO:0000313" key="3">
    <source>
        <dbReference type="EMBL" id="SNC65369.1"/>
    </source>
</evidence>
<feature type="compositionally biased region" description="Pro residues" evidence="1">
    <location>
        <begin position="1"/>
        <end position="17"/>
    </location>
</feature>
<dbReference type="SUPFAM" id="SSF53448">
    <property type="entry name" value="Nucleotide-diphospho-sugar transferases"/>
    <property type="match status" value="1"/>
</dbReference>
<dbReference type="InterPro" id="IPR050834">
    <property type="entry name" value="Glycosyltransf_2"/>
</dbReference>
<dbReference type="PANTHER" id="PTHR43685:SF2">
    <property type="entry name" value="GLYCOSYLTRANSFERASE 2-LIKE DOMAIN-CONTAINING PROTEIN"/>
    <property type="match status" value="1"/>
</dbReference>
<dbReference type="AlphaFoldDB" id="A0A212TH56"/>